<dbReference type="InterPro" id="IPR050858">
    <property type="entry name" value="Mal-CoA-ACP_Trans/PKS_FabD"/>
</dbReference>
<name>A0A095VQG7_9GAMM</name>
<dbReference type="PATRIC" id="fig|1265313.6.peg.1943"/>
<dbReference type="Gene3D" id="3.30.70.250">
    <property type="entry name" value="Malonyl-CoA ACP transacylase, ACP-binding"/>
    <property type="match status" value="1"/>
</dbReference>
<dbReference type="Pfam" id="PF00698">
    <property type="entry name" value="Acyl_transf_1"/>
    <property type="match status" value="1"/>
</dbReference>
<dbReference type="PIRSF" id="PIRSF000446">
    <property type="entry name" value="Mct"/>
    <property type="match status" value="1"/>
</dbReference>
<evidence type="ECO:0000256" key="7">
    <source>
        <dbReference type="PIRSR" id="PIRSR000446-1"/>
    </source>
</evidence>
<accession>A0A095VQG7</accession>
<dbReference type="EC" id="2.3.1.39" evidence="1 6"/>
<keyword evidence="3 6" id="KW-0808">Transferase</keyword>
<keyword evidence="4 6" id="KW-0012">Acyltransferase</keyword>
<dbReference type="PANTHER" id="PTHR42681:SF1">
    <property type="entry name" value="MALONYL-COA-ACYL CARRIER PROTEIN TRANSACYLASE, MITOCHONDRIAL"/>
    <property type="match status" value="1"/>
</dbReference>
<dbReference type="InterPro" id="IPR004410">
    <property type="entry name" value="Malonyl_CoA-ACP_transAc_FabD"/>
</dbReference>
<dbReference type="NCBIfam" id="TIGR00128">
    <property type="entry name" value="fabD"/>
    <property type="match status" value="1"/>
</dbReference>
<dbReference type="HOGENOM" id="CLU_030558_0_1_6"/>
<dbReference type="AlphaFoldDB" id="A0A095VQG7"/>
<feature type="active site" evidence="7">
    <location>
        <position position="205"/>
    </location>
</feature>
<evidence type="ECO:0000256" key="2">
    <source>
        <dbReference type="ARBA" id="ARBA00018953"/>
    </source>
</evidence>
<comment type="caution">
    <text evidence="9">The sequence shown here is derived from an EMBL/GenBank/DDBJ whole genome shotgun (WGS) entry which is preliminary data.</text>
</comment>
<gene>
    <name evidence="9" type="ORF">HRUBRA_01964</name>
</gene>
<dbReference type="PANTHER" id="PTHR42681">
    <property type="entry name" value="MALONYL-COA-ACYL CARRIER PROTEIN TRANSACYLASE, MITOCHONDRIAL"/>
    <property type="match status" value="1"/>
</dbReference>
<reference evidence="9 10" key="1">
    <citation type="journal article" date="2014" name="Genome Announc.">
        <title>Genome Sequence of Gammaproteobacterial Pseudohaliea rubra Type Strain DSM 19751, Isolated from Coastal Seawater of the Mediterranean Sea.</title>
        <authorList>
            <person name="Spring S."/>
            <person name="Fiebig A."/>
            <person name="Riedel T."/>
            <person name="Goker M."/>
            <person name="Klenk H.P."/>
        </authorList>
    </citation>
    <scope>NUCLEOTIDE SEQUENCE [LARGE SCALE GENOMIC DNA]</scope>
    <source>
        <strain evidence="9 10">DSM 19751</strain>
    </source>
</reference>
<feature type="active site" evidence="7">
    <location>
        <position position="94"/>
    </location>
</feature>
<evidence type="ECO:0000256" key="5">
    <source>
        <dbReference type="ARBA" id="ARBA00048462"/>
    </source>
</evidence>
<comment type="catalytic activity">
    <reaction evidence="5 6">
        <text>holo-[ACP] + malonyl-CoA = malonyl-[ACP] + CoA</text>
        <dbReference type="Rhea" id="RHEA:41792"/>
        <dbReference type="Rhea" id="RHEA-COMP:9623"/>
        <dbReference type="Rhea" id="RHEA-COMP:9685"/>
        <dbReference type="ChEBI" id="CHEBI:57287"/>
        <dbReference type="ChEBI" id="CHEBI:57384"/>
        <dbReference type="ChEBI" id="CHEBI:64479"/>
        <dbReference type="ChEBI" id="CHEBI:78449"/>
        <dbReference type="EC" id="2.3.1.39"/>
    </reaction>
</comment>
<dbReference type="EMBL" id="AUVB01000054">
    <property type="protein sequence ID" value="KGE03585.1"/>
    <property type="molecule type" value="Genomic_DNA"/>
</dbReference>
<proteinExistence type="inferred from homology"/>
<comment type="similarity">
    <text evidence="6">Belongs to the fabD family.</text>
</comment>
<evidence type="ECO:0000313" key="10">
    <source>
        <dbReference type="Proteomes" id="UP000029640"/>
    </source>
</evidence>
<dbReference type="Gene3D" id="3.40.366.10">
    <property type="entry name" value="Malonyl-Coenzyme A Acyl Carrier Protein, domain 2"/>
    <property type="match status" value="1"/>
</dbReference>
<evidence type="ECO:0000313" key="9">
    <source>
        <dbReference type="EMBL" id="KGE03585.1"/>
    </source>
</evidence>
<feature type="domain" description="Malonyl-CoA:ACP transacylase (MAT)" evidence="8">
    <location>
        <begin position="9"/>
        <end position="306"/>
    </location>
</feature>
<dbReference type="eggNOG" id="COG0331">
    <property type="taxonomic scope" value="Bacteria"/>
</dbReference>
<dbReference type="STRING" id="1265313.HRUBRA_01964"/>
<dbReference type="GO" id="GO:0006633">
    <property type="term" value="P:fatty acid biosynthetic process"/>
    <property type="evidence" value="ECO:0007669"/>
    <property type="project" value="TreeGrafter"/>
</dbReference>
<evidence type="ECO:0000256" key="6">
    <source>
        <dbReference type="PIRNR" id="PIRNR000446"/>
    </source>
</evidence>
<dbReference type="InterPro" id="IPR024925">
    <property type="entry name" value="Malonyl_CoA-ACP_transAc"/>
</dbReference>
<dbReference type="InterPro" id="IPR001227">
    <property type="entry name" value="Ac_transferase_dom_sf"/>
</dbReference>
<dbReference type="RefSeq" id="WP_035513566.1">
    <property type="nucleotide sequence ID" value="NZ_KN234745.1"/>
</dbReference>
<dbReference type="OrthoDB" id="9808564at2"/>
<dbReference type="GO" id="GO:0004314">
    <property type="term" value="F:[acyl-carrier-protein] S-malonyltransferase activity"/>
    <property type="evidence" value="ECO:0007669"/>
    <property type="project" value="UniProtKB-EC"/>
</dbReference>
<protein>
    <recommendedName>
        <fullName evidence="2 6">Malonyl CoA-acyl carrier protein transacylase</fullName>
        <ecNumber evidence="1 6">2.3.1.39</ecNumber>
    </recommendedName>
</protein>
<evidence type="ECO:0000256" key="3">
    <source>
        <dbReference type="ARBA" id="ARBA00022679"/>
    </source>
</evidence>
<dbReference type="SUPFAM" id="SSF52151">
    <property type="entry name" value="FabD/lysophospholipase-like"/>
    <property type="match status" value="1"/>
</dbReference>
<dbReference type="SUPFAM" id="SSF55048">
    <property type="entry name" value="Probable ACP-binding domain of malonyl-CoA ACP transacylase"/>
    <property type="match status" value="1"/>
</dbReference>
<dbReference type="InterPro" id="IPR016035">
    <property type="entry name" value="Acyl_Trfase/lysoPLipase"/>
</dbReference>
<dbReference type="Proteomes" id="UP000029640">
    <property type="component" value="Unassembled WGS sequence"/>
</dbReference>
<sequence length="316" mass="32683">MTDSTLAFVFPGQGSQRTGMLCDAHARFECVRETFQEASDALGYDVWGLVSGDDQDALNLTAITQPVLLTCSVALWRAWQAAGGAPPAMMAGHSLGEFSALTCAGSFAFDDAVRLVRLRGEAMQTAVPVGEGAMAAVLGLDDAVIERICAEVTAAGSGIVEAVNYNAPGQVVIAGGRAALDSAVVALKGAGARRAVSLPVSAPFHTTLMVPAGERLHDALADLPVAAPAIPVVHNVNAGTASDPDVIRALLVKQISSPVRWTDCIRAMAASGVQRVAECGPGKVLGGLNRRIDRTLESWYLEAPADLDALQDALAA</sequence>
<evidence type="ECO:0000256" key="1">
    <source>
        <dbReference type="ARBA" id="ARBA00013258"/>
    </source>
</evidence>
<evidence type="ECO:0000259" key="8">
    <source>
        <dbReference type="SMART" id="SM00827"/>
    </source>
</evidence>
<dbReference type="InterPro" id="IPR016036">
    <property type="entry name" value="Malonyl_transacylase_ACP-bd"/>
</dbReference>
<dbReference type="FunFam" id="3.30.70.250:FF:000001">
    <property type="entry name" value="Malonyl CoA-acyl carrier protein transacylase"/>
    <property type="match status" value="1"/>
</dbReference>
<keyword evidence="10" id="KW-1185">Reference proteome</keyword>
<evidence type="ECO:0000256" key="4">
    <source>
        <dbReference type="ARBA" id="ARBA00023315"/>
    </source>
</evidence>
<dbReference type="InterPro" id="IPR014043">
    <property type="entry name" value="Acyl_transferase_dom"/>
</dbReference>
<organism evidence="9 10">
    <name type="scientific">Pseudohaliea rubra DSM 19751</name>
    <dbReference type="NCBI Taxonomy" id="1265313"/>
    <lineage>
        <taxon>Bacteria</taxon>
        <taxon>Pseudomonadati</taxon>
        <taxon>Pseudomonadota</taxon>
        <taxon>Gammaproteobacteria</taxon>
        <taxon>Cellvibrionales</taxon>
        <taxon>Halieaceae</taxon>
        <taxon>Pseudohaliea</taxon>
    </lineage>
</organism>
<dbReference type="GO" id="GO:0005829">
    <property type="term" value="C:cytosol"/>
    <property type="evidence" value="ECO:0007669"/>
    <property type="project" value="TreeGrafter"/>
</dbReference>
<dbReference type="SMART" id="SM00827">
    <property type="entry name" value="PKS_AT"/>
    <property type="match status" value="1"/>
</dbReference>